<feature type="transmembrane region" description="Helical" evidence="2">
    <location>
        <begin position="147"/>
        <end position="169"/>
    </location>
</feature>
<evidence type="ECO:0000256" key="1">
    <source>
        <dbReference type="SAM" id="MobiDB-lite"/>
    </source>
</evidence>
<evidence type="ECO:0000313" key="3">
    <source>
        <dbReference type="EMBL" id="OAQ36822.1"/>
    </source>
</evidence>
<dbReference type="EMBL" id="KV442011">
    <property type="protein sequence ID" value="OAQ36822.1"/>
    <property type="molecule type" value="Genomic_DNA"/>
</dbReference>
<feature type="region of interest" description="Disordered" evidence="1">
    <location>
        <begin position="1"/>
        <end position="29"/>
    </location>
</feature>
<proteinExistence type="predicted"/>
<dbReference type="Proteomes" id="UP000078512">
    <property type="component" value="Unassembled WGS sequence"/>
</dbReference>
<feature type="transmembrane region" description="Helical" evidence="2">
    <location>
        <begin position="82"/>
        <end position="104"/>
    </location>
</feature>
<gene>
    <name evidence="3" type="ORF">K457DRAFT_131956</name>
</gene>
<reference evidence="3 4" key="1">
    <citation type="submission" date="2016-05" db="EMBL/GenBank/DDBJ databases">
        <title>Genome sequencing reveals origins of a unique bacterial endosymbiosis in the earliest lineages of terrestrial Fungi.</title>
        <authorList>
            <consortium name="DOE Joint Genome Institute"/>
            <person name="Uehling J."/>
            <person name="Gryganskyi A."/>
            <person name="Hameed K."/>
            <person name="Tschaplinski T."/>
            <person name="Misztal P."/>
            <person name="Wu S."/>
            <person name="Desiro A."/>
            <person name="Vande Pol N."/>
            <person name="Du Z.-Y."/>
            <person name="Zienkiewicz A."/>
            <person name="Zienkiewicz K."/>
            <person name="Morin E."/>
            <person name="Tisserant E."/>
            <person name="Splivallo R."/>
            <person name="Hainaut M."/>
            <person name="Henrissat B."/>
            <person name="Ohm R."/>
            <person name="Kuo A."/>
            <person name="Yan J."/>
            <person name="Lipzen A."/>
            <person name="Nolan M."/>
            <person name="Labutti K."/>
            <person name="Barry K."/>
            <person name="Goldstein A."/>
            <person name="Labbe J."/>
            <person name="Schadt C."/>
            <person name="Tuskan G."/>
            <person name="Grigoriev I."/>
            <person name="Martin F."/>
            <person name="Vilgalys R."/>
            <person name="Bonito G."/>
        </authorList>
    </citation>
    <scope>NUCLEOTIDE SEQUENCE [LARGE SCALE GENOMIC DNA]</scope>
    <source>
        <strain evidence="3 4">AG-77</strain>
    </source>
</reference>
<dbReference type="InterPro" id="IPR045590">
    <property type="entry name" value="DUF6463"/>
</dbReference>
<name>A0A197KGG5_9FUNG</name>
<sequence length="179" mass="19814">MATIRSTTTTSFRSSSSSSSSSASTTPIPYRSSRWPARFLIWTGIGHNLVGALMPKIGSNLMDAIKHGYVNQFDNNFPRCNAFWFMIVGFNLILLGRAVDWYLFPEELEQAPRATLTDGKVKEESQKGQKKRNLVHSERVVPKELGYWFLGLSAAGIAALPKSGFYLLLLQGAAILLAK</sequence>
<organism evidence="3 4">
    <name type="scientific">Linnemannia elongata AG-77</name>
    <dbReference type="NCBI Taxonomy" id="1314771"/>
    <lineage>
        <taxon>Eukaryota</taxon>
        <taxon>Fungi</taxon>
        <taxon>Fungi incertae sedis</taxon>
        <taxon>Mucoromycota</taxon>
        <taxon>Mortierellomycotina</taxon>
        <taxon>Mortierellomycetes</taxon>
        <taxon>Mortierellales</taxon>
        <taxon>Mortierellaceae</taxon>
        <taxon>Linnemannia</taxon>
    </lineage>
</organism>
<dbReference type="Pfam" id="PF20064">
    <property type="entry name" value="DUF6463"/>
    <property type="match status" value="2"/>
</dbReference>
<protein>
    <submittedName>
        <fullName evidence="3">Uncharacterized protein</fullName>
    </submittedName>
</protein>
<dbReference type="AlphaFoldDB" id="A0A197KGG5"/>
<keyword evidence="2" id="KW-0472">Membrane</keyword>
<keyword evidence="2" id="KW-1133">Transmembrane helix</keyword>
<keyword evidence="4" id="KW-1185">Reference proteome</keyword>
<keyword evidence="2" id="KW-0812">Transmembrane</keyword>
<evidence type="ECO:0000313" key="4">
    <source>
        <dbReference type="Proteomes" id="UP000078512"/>
    </source>
</evidence>
<feature type="compositionally biased region" description="Low complexity" evidence="1">
    <location>
        <begin position="1"/>
        <end position="26"/>
    </location>
</feature>
<evidence type="ECO:0000256" key="2">
    <source>
        <dbReference type="SAM" id="Phobius"/>
    </source>
</evidence>
<dbReference type="OrthoDB" id="2368448at2759"/>
<accession>A0A197KGG5</accession>